<evidence type="ECO:0000256" key="1">
    <source>
        <dbReference type="SAM" id="MobiDB-lite"/>
    </source>
</evidence>
<feature type="chain" id="PRO_5010231612" description="Outer membrane surface antigen" evidence="2">
    <location>
        <begin position="24"/>
        <end position="118"/>
    </location>
</feature>
<evidence type="ECO:0000256" key="2">
    <source>
        <dbReference type="SAM" id="SignalP"/>
    </source>
</evidence>
<dbReference type="eggNOG" id="ENOG50335ZM">
    <property type="taxonomic scope" value="Bacteria"/>
</dbReference>
<dbReference type="OrthoDB" id="7860125at2"/>
<evidence type="ECO:0000313" key="4">
    <source>
        <dbReference type="Proteomes" id="UP000182466"/>
    </source>
</evidence>
<keyword evidence="4" id="KW-1185">Reference proteome</keyword>
<reference evidence="3 4" key="1">
    <citation type="submission" date="2016-10" db="EMBL/GenBank/DDBJ databases">
        <authorList>
            <person name="de Groot N.N."/>
        </authorList>
    </citation>
    <scope>NUCLEOTIDE SEQUENCE [LARGE SCALE GENOMIC DNA]</scope>
    <source>
        <strain evidence="3 4">CGMCC 1.10959</strain>
    </source>
</reference>
<accession>A0A1I7E7C6</accession>
<name>A0A1I7E7C6_9RHOB</name>
<protein>
    <recommendedName>
        <fullName evidence="5">Outer membrane surface antigen</fullName>
    </recommendedName>
</protein>
<evidence type="ECO:0008006" key="5">
    <source>
        <dbReference type="Google" id="ProtNLM"/>
    </source>
</evidence>
<dbReference type="RefSeq" id="WP_027262029.1">
    <property type="nucleotide sequence ID" value="NZ_FPAW01000048.1"/>
</dbReference>
<feature type="compositionally biased region" description="Polar residues" evidence="1">
    <location>
        <begin position="62"/>
        <end position="72"/>
    </location>
</feature>
<dbReference type="AlphaFoldDB" id="A0A1I7E7C6"/>
<dbReference type="Proteomes" id="UP000182466">
    <property type="component" value="Unassembled WGS sequence"/>
</dbReference>
<evidence type="ECO:0000313" key="3">
    <source>
        <dbReference type="EMBL" id="SFU19866.1"/>
    </source>
</evidence>
<feature type="region of interest" description="Disordered" evidence="1">
    <location>
        <begin position="52"/>
        <end position="72"/>
    </location>
</feature>
<keyword evidence="2" id="KW-0732">Signal</keyword>
<dbReference type="EMBL" id="FPAW01000048">
    <property type="protein sequence ID" value="SFU19866.1"/>
    <property type="molecule type" value="Genomic_DNA"/>
</dbReference>
<proteinExistence type="predicted"/>
<sequence length="118" mass="12484">MKYVLTLLLALGAAASLPPAPEAQNLSKILAQSGLSPVDFDLMAAAEAALLGQNGPGKGQEKSWSNPKSESRGTVQAIAVQGNCAELLHLIHPKGQPKQVELRKKMCKSADGRWLLTL</sequence>
<gene>
    <name evidence="3" type="ORF">SAMN05216236_14811</name>
</gene>
<feature type="signal peptide" evidence="2">
    <location>
        <begin position="1"/>
        <end position="23"/>
    </location>
</feature>
<organism evidence="3 4">
    <name type="scientific">Sedimentitalea nanhaiensis</name>
    <dbReference type="NCBI Taxonomy" id="999627"/>
    <lineage>
        <taxon>Bacteria</taxon>
        <taxon>Pseudomonadati</taxon>
        <taxon>Pseudomonadota</taxon>
        <taxon>Alphaproteobacteria</taxon>
        <taxon>Rhodobacterales</taxon>
        <taxon>Paracoccaceae</taxon>
        <taxon>Sedimentitalea</taxon>
    </lineage>
</organism>